<organism evidence="4 5">
    <name type="scientific">Hebeloma cylindrosporum</name>
    <dbReference type="NCBI Taxonomy" id="76867"/>
    <lineage>
        <taxon>Eukaryota</taxon>
        <taxon>Fungi</taxon>
        <taxon>Dikarya</taxon>
        <taxon>Basidiomycota</taxon>
        <taxon>Agaricomycotina</taxon>
        <taxon>Agaricomycetes</taxon>
        <taxon>Agaricomycetidae</taxon>
        <taxon>Agaricales</taxon>
        <taxon>Agaricineae</taxon>
        <taxon>Hymenogastraceae</taxon>
        <taxon>Hebeloma</taxon>
    </lineage>
</organism>
<proteinExistence type="predicted"/>
<dbReference type="PANTHER" id="PTHR43096">
    <property type="entry name" value="DNAJ HOMOLOG 1, MITOCHONDRIAL-RELATED"/>
    <property type="match status" value="1"/>
</dbReference>
<dbReference type="CDD" id="cd06257">
    <property type="entry name" value="DnaJ"/>
    <property type="match status" value="1"/>
</dbReference>
<dbReference type="GO" id="GO:0051082">
    <property type="term" value="F:unfolded protein binding"/>
    <property type="evidence" value="ECO:0007669"/>
    <property type="project" value="TreeGrafter"/>
</dbReference>
<gene>
    <name evidence="4" type="ORF">M413DRAFT_116763</name>
</gene>
<dbReference type="Pfam" id="PF00226">
    <property type="entry name" value="DnaJ"/>
    <property type="match status" value="1"/>
</dbReference>
<dbReference type="InterPro" id="IPR018253">
    <property type="entry name" value="DnaJ_domain_CS"/>
</dbReference>
<keyword evidence="1" id="KW-0143">Chaperone</keyword>
<dbReference type="Gene3D" id="1.10.287.110">
    <property type="entry name" value="DnaJ domain"/>
    <property type="match status" value="1"/>
</dbReference>
<dbReference type="InterPro" id="IPR001623">
    <property type="entry name" value="DnaJ_domain"/>
</dbReference>
<dbReference type="PROSITE" id="PS00636">
    <property type="entry name" value="DNAJ_1"/>
    <property type="match status" value="1"/>
</dbReference>
<reference evidence="4 5" key="1">
    <citation type="submission" date="2014-04" db="EMBL/GenBank/DDBJ databases">
        <authorList>
            <consortium name="DOE Joint Genome Institute"/>
            <person name="Kuo A."/>
            <person name="Gay G."/>
            <person name="Dore J."/>
            <person name="Kohler A."/>
            <person name="Nagy L.G."/>
            <person name="Floudas D."/>
            <person name="Copeland A."/>
            <person name="Barry K.W."/>
            <person name="Cichocki N."/>
            <person name="Veneault-Fourrey C."/>
            <person name="LaButti K."/>
            <person name="Lindquist E.A."/>
            <person name="Lipzen A."/>
            <person name="Lundell T."/>
            <person name="Morin E."/>
            <person name="Murat C."/>
            <person name="Sun H."/>
            <person name="Tunlid A."/>
            <person name="Henrissat B."/>
            <person name="Grigoriev I.V."/>
            <person name="Hibbett D.S."/>
            <person name="Martin F."/>
            <person name="Nordberg H.P."/>
            <person name="Cantor M.N."/>
            <person name="Hua S.X."/>
        </authorList>
    </citation>
    <scope>NUCLEOTIDE SEQUENCE [LARGE SCALE GENOMIC DNA]</scope>
    <source>
        <strain evidence="5">h7</strain>
    </source>
</reference>
<sequence length="229" mass="25661">MLYTGTVPSCFSVRTSYSKVATPRNSASRKAAFSTTCHRRTHYETLGLSPGASKSQIKSHFYKLSKQHHPDVSADPQSKAVFRIASEAYAVLSNDRDRRAYDRTLLRAPSSSSQTAQPFYPRAPPKKSARASYAWETRPRGSQRKPPFEYTYPSSARPQQTSSSSSSSSSQGTPFTHPIHEDILKGTRKKNEEIERDLDRIRNESPFVRALQVVSLLLVSAGVFKMFSH</sequence>
<protein>
    <recommendedName>
        <fullName evidence="3">J domain-containing protein</fullName>
    </recommendedName>
</protein>
<dbReference type="Proteomes" id="UP000053424">
    <property type="component" value="Unassembled WGS sequence"/>
</dbReference>
<reference evidence="5" key="2">
    <citation type="submission" date="2015-01" db="EMBL/GenBank/DDBJ databases">
        <title>Evolutionary Origins and Diversification of the Mycorrhizal Mutualists.</title>
        <authorList>
            <consortium name="DOE Joint Genome Institute"/>
            <consortium name="Mycorrhizal Genomics Consortium"/>
            <person name="Kohler A."/>
            <person name="Kuo A."/>
            <person name="Nagy L.G."/>
            <person name="Floudas D."/>
            <person name="Copeland A."/>
            <person name="Barry K.W."/>
            <person name="Cichocki N."/>
            <person name="Veneault-Fourrey C."/>
            <person name="LaButti K."/>
            <person name="Lindquist E.A."/>
            <person name="Lipzen A."/>
            <person name="Lundell T."/>
            <person name="Morin E."/>
            <person name="Murat C."/>
            <person name="Riley R."/>
            <person name="Ohm R."/>
            <person name="Sun H."/>
            <person name="Tunlid A."/>
            <person name="Henrissat B."/>
            <person name="Grigoriev I.V."/>
            <person name="Hibbett D.S."/>
            <person name="Martin F."/>
        </authorList>
    </citation>
    <scope>NUCLEOTIDE SEQUENCE [LARGE SCALE GENOMIC DNA]</scope>
    <source>
        <strain evidence="5">h7</strain>
    </source>
</reference>
<dbReference type="InterPro" id="IPR036869">
    <property type="entry name" value="J_dom_sf"/>
</dbReference>
<dbReference type="HOGENOM" id="CLU_084536_1_0_1"/>
<feature type="domain" description="J" evidence="3">
    <location>
        <begin position="41"/>
        <end position="105"/>
    </location>
</feature>
<dbReference type="GO" id="GO:0005737">
    <property type="term" value="C:cytoplasm"/>
    <property type="evidence" value="ECO:0007669"/>
    <property type="project" value="TreeGrafter"/>
</dbReference>
<dbReference type="PRINTS" id="PR00625">
    <property type="entry name" value="JDOMAIN"/>
</dbReference>
<accession>A0A0C3D130</accession>
<name>A0A0C3D130_HEBCY</name>
<dbReference type="AlphaFoldDB" id="A0A0C3D130"/>
<evidence type="ECO:0000256" key="1">
    <source>
        <dbReference type="ARBA" id="ARBA00023186"/>
    </source>
</evidence>
<dbReference type="PROSITE" id="PS50076">
    <property type="entry name" value="DNAJ_2"/>
    <property type="match status" value="1"/>
</dbReference>
<feature type="compositionally biased region" description="Polar residues" evidence="2">
    <location>
        <begin position="152"/>
        <end position="161"/>
    </location>
</feature>
<evidence type="ECO:0000259" key="3">
    <source>
        <dbReference type="PROSITE" id="PS50076"/>
    </source>
</evidence>
<keyword evidence="5" id="KW-1185">Reference proteome</keyword>
<feature type="region of interest" description="Disordered" evidence="2">
    <location>
        <begin position="105"/>
        <end position="190"/>
    </location>
</feature>
<dbReference type="GO" id="GO:0042026">
    <property type="term" value="P:protein refolding"/>
    <property type="evidence" value="ECO:0007669"/>
    <property type="project" value="TreeGrafter"/>
</dbReference>
<dbReference type="STRING" id="686832.A0A0C3D130"/>
<evidence type="ECO:0000313" key="4">
    <source>
        <dbReference type="EMBL" id="KIM49841.1"/>
    </source>
</evidence>
<evidence type="ECO:0000313" key="5">
    <source>
        <dbReference type="Proteomes" id="UP000053424"/>
    </source>
</evidence>
<dbReference type="EMBL" id="KN831768">
    <property type="protein sequence ID" value="KIM49841.1"/>
    <property type="molecule type" value="Genomic_DNA"/>
</dbReference>
<evidence type="ECO:0000256" key="2">
    <source>
        <dbReference type="SAM" id="MobiDB-lite"/>
    </source>
</evidence>
<dbReference type="PANTHER" id="PTHR43096:SF52">
    <property type="entry name" value="DNAJ HOMOLOG 1, MITOCHONDRIAL-RELATED"/>
    <property type="match status" value="1"/>
</dbReference>
<dbReference type="SUPFAM" id="SSF46565">
    <property type="entry name" value="Chaperone J-domain"/>
    <property type="match status" value="1"/>
</dbReference>
<dbReference type="OrthoDB" id="445556at2759"/>
<dbReference type="SMART" id="SM00271">
    <property type="entry name" value="DnaJ"/>
    <property type="match status" value="1"/>
</dbReference>
<feature type="compositionally biased region" description="Basic and acidic residues" evidence="2">
    <location>
        <begin position="178"/>
        <end position="190"/>
    </location>
</feature>